<dbReference type="Proteomes" id="UP001152795">
    <property type="component" value="Unassembled WGS sequence"/>
</dbReference>
<evidence type="ECO:0000256" key="3">
    <source>
        <dbReference type="ARBA" id="ARBA00022840"/>
    </source>
</evidence>
<proteinExistence type="predicted"/>
<dbReference type="InterPro" id="IPR027417">
    <property type="entry name" value="P-loop_NTPase"/>
</dbReference>
<evidence type="ECO:0000313" key="5">
    <source>
        <dbReference type="Proteomes" id="UP001152795"/>
    </source>
</evidence>
<dbReference type="EMBL" id="CACRXK020000238">
    <property type="protein sequence ID" value="CAB3979881.1"/>
    <property type="molecule type" value="Genomic_DNA"/>
</dbReference>
<evidence type="ECO:0000256" key="2">
    <source>
        <dbReference type="ARBA" id="ARBA00022801"/>
    </source>
</evidence>
<sequence>MRLRECSGKTTLVQKVVDALQKNGITVQGFYTEEVRQHGKRTGFDVATLDGTRGALARVGEPHEPNARAYRVGPYTVKLHSFENIALPVLRKKPSAPCVYVIDEVGKMEMFSDSFVREVRDLLENPSTTVLTTIPVAKGKPIPFVEEIRHRKDAILYQVTKENRDQLLDKIVQSTLQSHEHNHV</sequence>
<dbReference type="PANTHER" id="PTHR43146">
    <property type="entry name" value="CANCER-RELATED NUCLEOSIDE-TRIPHOSPHATASE"/>
    <property type="match status" value="1"/>
</dbReference>
<accession>A0A6S7G1M8</accession>
<dbReference type="SUPFAM" id="SSF52540">
    <property type="entry name" value="P-loop containing nucleoside triphosphate hydrolases"/>
    <property type="match status" value="1"/>
</dbReference>
<dbReference type="Gene3D" id="3.40.50.300">
    <property type="entry name" value="P-loop containing nucleotide triphosphate hydrolases"/>
    <property type="match status" value="1"/>
</dbReference>
<dbReference type="OrthoDB" id="446244at2759"/>
<keyword evidence="1" id="KW-0547">Nucleotide-binding</keyword>
<reference evidence="4" key="1">
    <citation type="submission" date="2020-04" db="EMBL/GenBank/DDBJ databases">
        <authorList>
            <person name="Alioto T."/>
            <person name="Alioto T."/>
            <person name="Gomez Garrido J."/>
        </authorList>
    </citation>
    <scope>NUCLEOTIDE SEQUENCE</scope>
    <source>
        <strain evidence="4">A484AB</strain>
    </source>
</reference>
<dbReference type="GO" id="GO:0017111">
    <property type="term" value="F:ribonucleoside triphosphate phosphatase activity"/>
    <property type="evidence" value="ECO:0007669"/>
    <property type="project" value="InterPro"/>
</dbReference>
<name>A0A6S7G1M8_PARCT</name>
<dbReference type="Pfam" id="PF03266">
    <property type="entry name" value="NTPase_1"/>
    <property type="match status" value="1"/>
</dbReference>
<organism evidence="4 5">
    <name type="scientific">Paramuricea clavata</name>
    <name type="common">Red gorgonian</name>
    <name type="synonym">Violescent sea-whip</name>
    <dbReference type="NCBI Taxonomy" id="317549"/>
    <lineage>
        <taxon>Eukaryota</taxon>
        <taxon>Metazoa</taxon>
        <taxon>Cnidaria</taxon>
        <taxon>Anthozoa</taxon>
        <taxon>Octocorallia</taxon>
        <taxon>Malacalcyonacea</taxon>
        <taxon>Plexauridae</taxon>
        <taxon>Paramuricea</taxon>
    </lineage>
</organism>
<protein>
    <submittedName>
        <fullName evidence="4">Cancer-related nucleoside-triphosphatase</fullName>
    </submittedName>
</protein>
<dbReference type="PANTHER" id="PTHR43146:SF1">
    <property type="entry name" value="CANCER-RELATED NUCLEOSIDE-TRIPHOSPHATASE"/>
    <property type="match status" value="1"/>
</dbReference>
<dbReference type="GO" id="GO:0005524">
    <property type="term" value="F:ATP binding"/>
    <property type="evidence" value="ECO:0007669"/>
    <property type="project" value="UniProtKB-KW"/>
</dbReference>
<comment type="caution">
    <text evidence="4">The sequence shown here is derived from an EMBL/GenBank/DDBJ whole genome shotgun (WGS) entry which is preliminary data.</text>
</comment>
<evidence type="ECO:0000313" key="4">
    <source>
        <dbReference type="EMBL" id="CAB3979881.1"/>
    </source>
</evidence>
<evidence type="ECO:0000256" key="1">
    <source>
        <dbReference type="ARBA" id="ARBA00022741"/>
    </source>
</evidence>
<dbReference type="AlphaFoldDB" id="A0A6S7G1M8"/>
<dbReference type="InterPro" id="IPR004948">
    <property type="entry name" value="Nuc-triphosphatase_THEP1"/>
</dbReference>
<keyword evidence="2" id="KW-0378">Hydrolase</keyword>
<keyword evidence="3" id="KW-0067">ATP-binding</keyword>
<keyword evidence="5" id="KW-1185">Reference proteome</keyword>
<gene>
    <name evidence="4" type="ORF">PACLA_8A032662</name>
</gene>